<keyword evidence="1" id="KW-1133">Transmembrane helix</keyword>
<reference evidence="3 4" key="1">
    <citation type="submission" date="2016-11" db="EMBL/GenBank/DDBJ databases">
        <authorList>
            <person name="Jaros S."/>
            <person name="Januszkiewicz K."/>
            <person name="Wedrychowicz H."/>
        </authorList>
    </citation>
    <scope>NUCLEOTIDE SEQUENCE [LARGE SCALE GENOMIC DNA]</scope>
    <source>
        <strain evidence="3 4">DSM 4740</strain>
    </source>
</reference>
<dbReference type="Proteomes" id="UP000184123">
    <property type="component" value="Unassembled WGS sequence"/>
</dbReference>
<dbReference type="STRING" id="44933.SAMN05660971_02624"/>
<reference evidence="2 5" key="2">
    <citation type="submission" date="2019-07" db="EMBL/GenBank/DDBJ databases">
        <title>Whole genome shotgun sequence of Halomonas cupida NBRC 102219.</title>
        <authorList>
            <person name="Hosoyama A."/>
            <person name="Uohara A."/>
            <person name="Ohji S."/>
            <person name="Ichikawa N."/>
        </authorList>
    </citation>
    <scope>NUCLEOTIDE SEQUENCE [LARGE SCALE GENOMIC DNA]</scope>
    <source>
        <strain evidence="2 5">NBRC 102219</strain>
    </source>
</reference>
<proteinExistence type="predicted"/>
<keyword evidence="1" id="KW-0812">Transmembrane</keyword>
<keyword evidence="5" id="KW-1185">Reference proteome</keyword>
<accession>A0A1M7HGL0</accession>
<feature type="transmembrane region" description="Helical" evidence="1">
    <location>
        <begin position="25"/>
        <end position="47"/>
    </location>
</feature>
<evidence type="ECO:0000313" key="4">
    <source>
        <dbReference type="Proteomes" id="UP000184123"/>
    </source>
</evidence>
<dbReference type="OrthoDB" id="5295180at2"/>
<protein>
    <recommendedName>
        <fullName evidence="6">Nitrogen fixation protein FixH</fullName>
    </recommendedName>
</protein>
<dbReference type="AlphaFoldDB" id="A0A1M7HGL0"/>
<dbReference type="RefSeq" id="WP_073435640.1">
    <property type="nucleotide sequence ID" value="NZ_BJXU01000147.1"/>
</dbReference>
<evidence type="ECO:0008006" key="6">
    <source>
        <dbReference type="Google" id="ProtNLM"/>
    </source>
</evidence>
<gene>
    <name evidence="2" type="ORF">HCU01_34270</name>
    <name evidence="3" type="ORF">SAMN05660971_02624</name>
</gene>
<evidence type="ECO:0000313" key="3">
    <source>
        <dbReference type="EMBL" id="SHM27307.1"/>
    </source>
</evidence>
<dbReference type="EMBL" id="FRCA01000006">
    <property type="protein sequence ID" value="SHM27307.1"/>
    <property type="molecule type" value="Genomic_DNA"/>
</dbReference>
<name>A0A1M7HGL0_9GAMM</name>
<sequence length="180" mass="20375">MTFQSQTSPAAQTGTAAVPPWYRQFWPWFLIALLLSSVTFSLTYLAVSIRYFDGSVSEDYYKDGLAINMQLEKQQHARQLGLTAELRIDATTGDVQIKLEGEQRPETLHLRLLFPTAGDRDIEVRLGHARDGHYRGTLDHRLRHRWYLQLQPAPGNDADWRLTGEADLPTATPISLTPGL</sequence>
<evidence type="ECO:0000313" key="2">
    <source>
        <dbReference type="EMBL" id="GEN25478.1"/>
    </source>
</evidence>
<organism evidence="3 4">
    <name type="scientific">Halomonas cupida</name>
    <dbReference type="NCBI Taxonomy" id="44933"/>
    <lineage>
        <taxon>Bacteria</taxon>
        <taxon>Pseudomonadati</taxon>
        <taxon>Pseudomonadota</taxon>
        <taxon>Gammaproteobacteria</taxon>
        <taxon>Oceanospirillales</taxon>
        <taxon>Halomonadaceae</taxon>
        <taxon>Halomonas</taxon>
    </lineage>
</organism>
<dbReference type="Pfam" id="PF05751">
    <property type="entry name" value="FixH"/>
    <property type="match status" value="1"/>
</dbReference>
<evidence type="ECO:0000256" key="1">
    <source>
        <dbReference type="SAM" id="Phobius"/>
    </source>
</evidence>
<dbReference type="InterPro" id="IPR008620">
    <property type="entry name" value="FixH"/>
</dbReference>
<keyword evidence="1" id="KW-0472">Membrane</keyword>
<dbReference type="Proteomes" id="UP000321726">
    <property type="component" value="Unassembled WGS sequence"/>
</dbReference>
<dbReference type="EMBL" id="BJXU01000147">
    <property type="protein sequence ID" value="GEN25478.1"/>
    <property type="molecule type" value="Genomic_DNA"/>
</dbReference>
<evidence type="ECO:0000313" key="5">
    <source>
        <dbReference type="Proteomes" id="UP000321726"/>
    </source>
</evidence>